<dbReference type="PANTHER" id="PTHR36924">
    <property type="entry name" value="ANTITOXIN HIGA-1"/>
    <property type="match status" value="1"/>
</dbReference>
<comment type="caution">
    <text evidence="3">The sequence shown here is derived from an EMBL/GenBank/DDBJ whole genome shotgun (WGS) entry which is preliminary data.</text>
</comment>
<sequence>MSKLKNIHPGEVLNEEFLIPMGTTAYRLAKAIQVPQTRLSEIIKGNRSITADTAVRLSIYFNNSPKFWLGLQNDYDLEEEMKQSKKIFTKIKENLIDWA</sequence>
<dbReference type="InterPro" id="IPR010982">
    <property type="entry name" value="Lambda_DNA-bd_dom_sf"/>
</dbReference>
<evidence type="ECO:0000313" key="3">
    <source>
        <dbReference type="EMBL" id="MBK9718898.1"/>
    </source>
</evidence>
<reference evidence="3 4" key="1">
    <citation type="submission" date="2020-10" db="EMBL/GenBank/DDBJ databases">
        <title>Connecting structure to function with the recovery of over 1000 high-quality activated sludge metagenome-assembled genomes encoding full-length rRNA genes using long-read sequencing.</title>
        <authorList>
            <person name="Singleton C.M."/>
            <person name="Petriglieri F."/>
            <person name="Kristensen J.M."/>
            <person name="Kirkegaard R.H."/>
            <person name="Michaelsen T.Y."/>
            <person name="Andersen M.H."/>
            <person name="Karst S.M."/>
            <person name="Dueholm M.S."/>
            <person name="Nielsen P.H."/>
            <person name="Albertsen M."/>
        </authorList>
    </citation>
    <scope>NUCLEOTIDE SEQUENCE [LARGE SCALE GENOMIC DNA]</scope>
    <source>
        <strain evidence="3">Ribe_18-Q3-R11-54_BAT3C.373</strain>
    </source>
</reference>
<gene>
    <name evidence="3" type="ORF">IPO85_15570</name>
</gene>
<feature type="domain" description="HTH cro/C1-type" evidence="2">
    <location>
        <begin position="28"/>
        <end position="68"/>
    </location>
</feature>
<dbReference type="PANTHER" id="PTHR36924:SF1">
    <property type="entry name" value="ANTITOXIN HIGA-1"/>
    <property type="match status" value="1"/>
</dbReference>
<evidence type="ECO:0000259" key="2">
    <source>
        <dbReference type="PROSITE" id="PS50943"/>
    </source>
</evidence>
<dbReference type="Gene3D" id="1.10.260.40">
    <property type="entry name" value="lambda repressor-like DNA-binding domains"/>
    <property type="match status" value="1"/>
</dbReference>
<name>A0A9D7SBS4_9BACT</name>
<dbReference type="Pfam" id="PF01381">
    <property type="entry name" value="HTH_3"/>
    <property type="match status" value="1"/>
</dbReference>
<dbReference type="Proteomes" id="UP000808349">
    <property type="component" value="Unassembled WGS sequence"/>
</dbReference>
<dbReference type="PROSITE" id="PS50943">
    <property type="entry name" value="HTH_CROC1"/>
    <property type="match status" value="1"/>
</dbReference>
<evidence type="ECO:0000313" key="4">
    <source>
        <dbReference type="Proteomes" id="UP000808349"/>
    </source>
</evidence>
<keyword evidence="1" id="KW-0238">DNA-binding</keyword>
<evidence type="ECO:0000256" key="1">
    <source>
        <dbReference type="ARBA" id="ARBA00023125"/>
    </source>
</evidence>
<protein>
    <submittedName>
        <fullName evidence="3">HigA family addiction module antidote protein</fullName>
    </submittedName>
</protein>
<dbReference type="InterPro" id="IPR001387">
    <property type="entry name" value="Cro/C1-type_HTH"/>
</dbReference>
<dbReference type="InterPro" id="IPR013430">
    <property type="entry name" value="Toxin_antidote_HigA"/>
</dbReference>
<dbReference type="GO" id="GO:0003677">
    <property type="term" value="F:DNA binding"/>
    <property type="evidence" value="ECO:0007669"/>
    <property type="project" value="UniProtKB-KW"/>
</dbReference>
<dbReference type="SUPFAM" id="SSF47413">
    <property type="entry name" value="lambda repressor-like DNA-binding domains"/>
    <property type="match status" value="1"/>
</dbReference>
<organism evidence="3 4">
    <name type="scientific">Candidatus Defluviibacterium haderslevense</name>
    <dbReference type="NCBI Taxonomy" id="2981993"/>
    <lineage>
        <taxon>Bacteria</taxon>
        <taxon>Pseudomonadati</taxon>
        <taxon>Bacteroidota</taxon>
        <taxon>Saprospiria</taxon>
        <taxon>Saprospirales</taxon>
        <taxon>Saprospiraceae</taxon>
        <taxon>Candidatus Defluviibacterium</taxon>
    </lineage>
</organism>
<proteinExistence type="predicted"/>
<dbReference type="EMBL" id="JADKFW010000013">
    <property type="protein sequence ID" value="MBK9718898.1"/>
    <property type="molecule type" value="Genomic_DNA"/>
</dbReference>
<dbReference type="AlphaFoldDB" id="A0A9D7SBS4"/>
<dbReference type="NCBIfam" id="TIGR02607">
    <property type="entry name" value="antidote_HigA"/>
    <property type="match status" value="1"/>
</dbReference>
<accession>A0A9D7SBS4</accession>